<organism evidence="1 2">
    <name type="scientific">Jimgerdemannia flammicorona</name>
    <dbReference type="NCBI Taxonomy" id="994334"/>
    <lineage>
        <taxon>Eukaryota</taxon>
        <taxon>Fungi</taxon>
        <taxon>Fungi incertae sedis</taxon>
        <taxon>Mucoromycota</taxon>
        <taxon>Mucoromycotina</taxon>
        <taxon>Endogonomycetes</taxon>
        <taxon>Endogonales</taxon>
        <taxon>Endogonaceae</taxon>
        <taxon>Jimgerdemannia</taxon>
    </lineage>
</organism>
<comment type="caution">
    <text evidence="1">The sequence shown here is derived from an EMBL/GenBank/DDBJ whole genome shotgun (WGS) entry which is preliminary data.</text>
</comment>
<accession>A0A433QJJ8</accession>
<gene>
    <name evidence="1" type="ORF">BC938DRAFT_480027</name>
</gene>
<proteinExistence type="predicted"/>
<evidence type="ECO:0000313" key="2">
    <source>
        <dbReference type="Proteomes" id="UP000274822"/>
    </source>
</evidence>
<dbReference type="AlphaFoldDB" id="A0A433QJJ8"/>
<dbReference type="EMBL" id="RBNJ01004468">
    <property type="protein sequence ID" value="RUS29945.1"/>
    <property type="molecule type" value="Genomic_DNA"/>
</dbReference>
<keyword evidence="2" id="KW-1185">Reference proteome</keyword>
<dbReference type="Proteomes" id="UP000274822">
    <property type="component" value="Unassembled WGS sequence"/>
</dbReference>
<protein>
    <submittedName>
        <fullName evidence="1">Uncharacterized protein</fullName>
    </submittedName>
</protein>
<evidence type="ECO:0000313" key="1">
    <source>
        <dbReference type="EMBL" id="RUS29945.1"/>
    </source>
</evidence>
<name>A0A433QJJ8_9FUNG</name>
<sequence length="106" mass="12169">MLMMRDVDNRFISQLRPVLKSAGLVAINHMYRSIPVGWGHERLGIMCKDNMIKAFEAFKPKMLLSLGISEAEYEPIAKQAAEEMNGKCQGYMNVEVYWGRKPTFKL</sequence>
<reference evidence="1 2" key="1">
    <citation type="journal article" date="2018" name="New Phytol.">
        <title>Phylogenomics of Endogonaceae and evolution of mycorrhizas within Mucoromycota.</title>
        <authorList>
            <person name="Chang Y."/>
            <person name="Desiro A."/>
            <person name="Na H."/>
            <person name="Sandor L."/>
            <person name="Lipzen A."/>
            <person name="Clum A."/>
            <person name="Barry K."/>
            <person name="Grigoriev I.V."/>
            <person name="Martin F.M."/>
            <person name="Stajich J.E."/>
            <person name="Smith M.E."/>
            <person name="Bonito G."/>
            <person name="Spatafora J.W."/>
        </authorList>
    </citation>
    <scope>NUCLEOTIDE SEQUENCE [LARGE SCALE GENOMIC DNA]</scope>
    <source>
        <strain evidence="1 2">AD002</strain>
    </source>
</reference>